<dbReference type="SMART" id="SM00301">
    <property type="entry name" value="DM"/>
    <property type="match status" value="1"/>
</dbReference>
<dbReference type="GO" id="GO:0007281">
    <property type="term" value="P:germ cell development"/>
    <property type="evidence" value="ECO:0007669"/>
    <property type="project" value="TreeGrafter"/>
</dbReference>
<dbReference type="PANTHER" id="PTHR12322">
    <property type="entry name" value="DOUBLESEX AND MAB-3 RELATED TRANSCRIPTION FACTOR DMRT"/>
    <property type="match status" value="1"/>
</dbReference>
<feature type="region of interest" description="Disordered" evidence="9">
    <location>
        <begin position="256"/>
        <end position="357"/>
    </location>
</feature>
<dbReference type="CTD" id="63950"/>
<dbReference type="SUPFAM" id="SSF82927">
    <property type="entry name" value="Cysteine-rich DNA binding domain, (DM domain)"/>
    <property type="match status" value="1"/>
</dbReference>
<evidence type="ECO:0000313" key="12">
    <source>
        <dbReference type="RefSeq" id="XP_010832759.1"/>
    </source>
</evidence>
<dbReference type="GO" id="GO:0007548">
    <property type="term" value="P:sex differentiation"/>
    <property type="evidence" value="ECO:0007669"/>
    <property type="project" value="TreeGrafter"/>
</dbReference>
<dbReference type="Pfam" id="PF00751">
    <property type="entry name" value="DM"/>
    <property type="match status" value="1"/>
</dbReference>
<dbReference type="InterPro" id="IPR009060">
    <property type="entry name" value="UBA-like_sf"/>
</dbReference>
<evidence type="ECO:0000259" key="10">
    <source>
        <dbReference type="SMART" id="SM00301"/>
    </source>
</evidence>
<dbReference type="PANTHER" id="PTHR12322:SF76">
    <property type="entry name" value="DOUBLESEX- AND MAB-3-RELATED TRANSCRIPTION FACTOR A2"/>
    <property type="match status" value="1"/>
</dbReference>
<dbReference type="Gene3D" id="4.10.1040.10">
    <property type="entry name" value="DM DNA-binding domain"/>
    <property type="match status" value="1"/>
</dbReference>
<dbReference type="GO" id="GO:0005634">
    <property type="term" value="C:nucleus"/>
    <property type="evidence" value="ECO:0007669"/>
    <property type="project" value="InterPro"/>
</dbReference>
<keyword evidence="3" id="KW-0862">Zinc</keyword>
<dbReference type="Pfam" id="PF03474">
    <property type="entry name" value="DMA"/>
    <property type="match status" value="1"/>
</dbReference>
<dbReference type="OrthoDB" id="9942608at2759"/>
<dbReference type="GO" id="GO:0000978">
    <property type="term" value="F:RNA polymerase II cis-regulatory region sequence-specific DNA binding"/>
    <property type="evidence" value="ECO:0007669"/>
    <property type="project" value="TreeGrafter"/>
</dbReference>
<keyword evidence="11" id="KW-1185">Reference proteome</keyword>
<evidence type="ECO:0000256" key="7">
    <source>
        <dbReference type="ARBA" id="ARBA00034335"/>
    </source>
</evidence>
<evidence type="ECO:0000256" key="1">
    <source>
        <dbReference type="ARBA" id="ARBA00006834"/>
    </source>
</evidence>
<evidence type="ECO:0000256" key="2">
    <source>
        <dbReference type="ARBA" id="ARBA00022723"/>
    </source>
</evidence>
<dbReference type="SUPFAM" id="SSF46934">
    <property type="entry name" value="UBA-like"/>
    <property type="match status" value="1"/>
</dbReference>
<keyword evidence="2" id="KW-0479">Metal-binding</keyword>
<dbReference type="GeneID" id="104984633"/>
<proteinExistence type="inferred from homology"/>
<feature type="region of interest" description="Disordered" evidence="9">
    <location>
        <begin position="1"/>
        <end position="103"/>
    </location>
</feature>
<accession>A0A6P3H0T0</accession>
<evidence type="ECO:0000313" key="11">
    <source>
        <dbReference type="Proteomes" id="UP000515208"/>
    </source>
</evidence>
<dbReference type="RefSeq" id="XP_010832759.1">
    <property type="nucleotide sequence ID" value="XM_010834457.1"/>
</dbReference>
<organism evidence="11 12">
    <name type="scientific">Bison bison bison</name>
    <name type="common">North American plains bison</name>
    <dbReference type="NCBI Taxonomy" id="43346"/>
    <lineage>
        <taxon>Eukaryota</taxon>
        <taxon>Metazoa</taxon>
        <taxon>Chordata</taxon>
        <taxon>Craniata</taxon>
        <taxon>Vertebrata</taxon>
        <taxon>Euteleostomi</taxon>
        <taxon>Mammalia</taxon>
        <taxon>Eutheria</taxon>
        <taxon>Laurasiatheria</taxon>
        <taxon>Artiodactyla</taxon>
        <taxon>Ruminantia</taxon>
        <taxon>Pecora</taxon>
        <taxon>Bovidae</taxon>
        <taxon>Bovinae</taxon>
        <taxon>Bison</taxon>
    </lineage>
</organism>
<name>A0A6P3H0T0_BISBB</name>
<feature type="region of interest" description="Disordered" evidence="9">
    <location>
        <begin position="526"/>
        <end position="641"/>
    </location>
</feature>
<comment type="similarity">
    <text evidence="1">Belongs to the DMRT family.</text>
</comment>
<keyword evidence="5" id="KW-0539">Nucleus</keyword>
<dbReference type="InterPro" id="IPR036407">
    <property type="entry name" value="DM_DNA-bd_sf"/>
</dbReference>
<dbReference type="InterPro" id="IPR001275">
    <property type="entry name" value="DM_DNA-bd"/>
</dbReference>
<comment type="function">
    <text evidence="6">May be involved in sexual development.</text>
</comment>
<feature type="domain" description="DM" evidence="10">
    <location>
        <begin position="403"/>
        <end position="444"/>
    </location>
</feature>
<reference evidence="12" key="1">
    <citation type="submission" date="2025-08" db="UniProtKB">
        <authorList>
            <consortium name="RefSeq"/>
        </authorList>
    </citation>
    <scope>IDENTIFICATION</scope>
    <source>
        <tissue evidence="12">Blood</tissue>
    </source>
</reference>
<dbReference type="AlphaFoldDB" id="A0A6P3H0T0"/>
<evidence type="ECO:0000256" key="8">
    <source>
        <dbReference type="ARBA" id="ARBA00034363"/>
    </source>
</evidence>
<protein>
    <recommendedName>
        <fullName evidence="7">Doublesex- and mab-3-related transcription factor A2</fullName>
    </recommendedName>
    <alternativeName>
        <fullName evidence="8">Doublesex- and mab-3-related transcription factor 5</fullName>
    </alternativeName>
</protein>
<dbReference type="Proteomes" id="UP000515208">
    <property type="component" value="Unplaced"/>
</dbReference>
<evidence type="ECO:0000256" key="5">
    <source>
        <dbReference type="ARBA" id="ARBA00023242"/>
    </source>
</evidence>
<evidence type="ECO:0000256" key="6">
    <source>
        <dbReference type="ARBA" id="ARBA00034300"/>
    </source>
</evidence>
<dbReference type="KEGG" id="bbis:104984633"/>
<evidence type="ECO:0000256" key="9">
    <source>
        <dbReference type="SAM" id="MobiDB-lite"/>
    </source>
</evidence>
<dbReference type="InterPro" id="IPR026607">
    <property type="entry name" value="DMRT"/>
</dbReference>
<evidence type="ECO:0000256" key="3">
    <source>
        <dbReference type="ARBA" id="ARBA00022833"/>
    </source>
</evidence>
<dbReference type="GO" id="GO:0046872">
    <property type="term" value="F:metal ion binding"/>
    <property type="evidence" value="ECO:0007669"/>
    <property type="project" value="UniProtKB-KW"/>
</dbReference>
<keyword evidence="4" id="KW-0238">DNA-binding</keyword>
<feature type="compositionally biased region" description="Basic and acidic residues" evidence="9">
    <location>
        <begin position="65"/>
        <end position="76"/>
    </location>
</feature>
<evidence type="ECO:0000256" key="4">
    <source>
        <dbReference type="ARBA" id="ARBA00023125"/>
    </source>
</evidence>
<dbReference type="InterPro" id="IPR005173">
    <property type="entry name" value="DMA"/>
</dbReference>
<gene>
    <name evidence="12" type="primary">DMRTA2</name>
</gene>
<dbReference type="GO" id="GO:0000981">
    <property type="term" value="F:DNA-binding transcription factor activity, RNA polymerase II-specific"/>
    <property type="evidence" value="ECO:0007669"/>
    <property type="project" value="TreeGrafter"/>
</dbReference>
<feature type="compositionally biased region" description="Basic and acidic residues" evidence="9">
    <location>
        <begin position="46"/>
        <end position="56"/>
    </location>
</feature>
<sequence length="696" mass="73418">MKITPPPRKRYLDVAKARKRKRKMGQKDGVGGLGGERRRALWPGGRRQEARQRGEKLSQLPQTRRTWEQAETERDKGRKNHPGIYAMSTLPSPPSCSHSTPTPAAVIELSPAPIPPPAARATWECRPCQAPLASESGAAEPARPRNRRVTHVYAHGNYLSRYFQRSSLPTFFHSFPGAPPPLPEALREAFGVSNLSDTVECGAPRTRARPIRAPSASPGQWQAPHCCPILSNGALRSNNRAGERLIESLAAPGNWGPAVRSVRRAQRRDAARAGSRVPASRSLNGPPAPISDERVELRSVQRGSGSSDMGLRGSRGLREEAALTGTGSRILARRHQDPVLGSGREPGTQRRPRRKLKSWASLGLQRPRRRGDSCVLRDPVPEATPNASDLPAWAVQVPRTQLRDQNLGNLLPNCRWKDCLCAKCTLIAERQRVMAAQVALRRQQAQEENEARELQLLYGTAEGLALAAANGIIPPRPAYEVFGSVCAADGGGPGAGAPAGTGGGAAGAGSSEAKLQKFDLFPKTLLQAGRPGSPQPQPGKPLSPDGADSGPGTSSPEVRPGSGSENGDGESFSGSPLARASKEAGGSCPGSAGPGGGGEEDSPGSASPLGSESGSEADKEEAEASPAPGLGGGPGPRQRTPLDILTRVFPGHRRGVLELVLQGCGGDVVQAIEQHKEPTYGGGLYGPMVNGAPEKQ</sequence>